<gene>
    <name evidence="1" type="ORF">PCS_02593</name>
</gene>
<reference evidence="1 2" key="1">
    <citation type="journal article" date="2013" name="Genome Announc.">
        <title>Draft Genome Sequence for Desulfovibrio africanus Strain PCS.</title>
        <authorList>
            <person name="Brown S.D."/>
            <person name="Utturkar S.M."/>
            <person name="Arkin A.P."/>
            <person name="Deutschbauer A.M."/>
            <person name="Elias D.A."/>
            <person name="Hazen T.C."/>
            <person name="Chakraborty R."/>
        </authorList>
    </citation>
    <scope>NUCLEOTIDE SEQUENCE [LARGE SCALE GENOMIC DNA]</scope>
    <source>
        <strain evidence="1 2">PCS</strain>
    </source>
</reference>
<protein>
    <recommendedName>
        <fullName evidence="3">Phage-related protein</fullName>
    </recommendedName>
</protein>
<sequence length="210" mass="23951">MKERPILFSGPMVKAILDGRKTMTRRVVKPQPAGADINSALGGKWLSKRFNGLALPKIVDLPMECPYGQPGERLWVRETWQQVGSCDPGYLVFRATYPRCLPSGLENVPQDIRDAGYRWRPSIHMPRWACRLALEVVSVRVERLQEISEEDARAEGANIYDWEYGNGEAPENDREAFRCLWDSINAKRGFGWGVNPWVWGVEFKRVEASS</sequence>
<evidence type="ECO:0000313" key="2">
    <source>
        <dbReference type="Proteomes" id="UP000011922"/>
    </source>
</evidence>
<dbReference type="EMBL" id="AOSV01000029">
    <property type="protein sequence ID" value="EMG36581.1"/>
    <property type="molecule type" value="Genomic_DNA"/>
</dbReference>
<dbReference type="RefSeq" id="WP_005987846.1">
    <property type="nucleotide sequence ID" value="NZ_AOSV01000029.1"/>
</dbReference>
<dbReference type="OrthoDB" id="72471at2"/>
<organism evidence="1 2">
    <name type="scientific">Desulfocurvibacter africanus PCS</name>
    <dbReference type="NCBI Taxonomy" id="1262666"/>
    <lineage>
        <taxon>Bacteria</taxon>
        <taxon>Pseudomonadati</taxon>
        <taxon>Thermodesulfobacteriota</taxon>
        <taxon>Desulfovibrionia</taxon>
        <taxon>Desulfovibrionales</taxon>
        <taxon>Desulfovibrionaceae</taxon>
        <taxon>Desulfocurvibacter</taxon>
    </lineage>
</organism>
<accession>M5Q0C4</accession>
<evidence type="ECO:0008006" key="3">
    <source>
        <dbReference type="Google" id="ProtNLM"/>
    </source>
</evidence>
<dbReference type="Proteomes" id="UP000011922">
    <property type="component" value="Unassembled WGS sequence"/>
</dbReference>
<proteinExistence type="predicted"/>
<dbReference type="AlphaFoldDB" id="M5Q0C4"/>
<evidence type="ECO:0000313" key="1">
    <source>
        <dbReference type="EMBL" id="EMG36581.1"/>
    </source>
</evidence>
<dbReference type="PATRIC" id="fig|1262666.3.peg.2633"/>
<comment type="caution">
    <text evidence="1">The sequence shown here is derived from an EMBL/GenBank/DDBJ whole genome shotgun (WGS) entry which is preliminary data.</text>
</comment>
<name>M5Q0C4_DESAF</name>